<dbReference type="Proteomes" id="UP001202328">
    <property type="component" value="Unassembled WGS sequence"/>
</dbReference>
<dbReference type="InterPro" id="IPR004314">
    <property type="entry name" value="Neprosin"/>
</dbReference>
<gene>
    <name evidence="3" type="ORF">MKW98_016270</name>
</gene>
<evidence type="ECO:0000313" key="4">
    <source>
        <dbReference type="Proteomes" id="UP001202328"/>
    </source>
</evidence>
<comment type="caution">
    <text evidence="3">The sequence shown here is derived from an EMBL/GenBank/DDBJ whole genome shotgun (WGS) entry which is preliminary data.</text>
</comment>
<dbReference type="AlphaFoldDB" id="A0AAD4SHB3"/>
<dbReference type="PROSITE" id="PS52045">
    <property type="entry name" value="NEPROSIN_PEP_CD"/>
    <property type="match status" value="1"/>
</dbReference>
<dbReference type="Pfam" id="PF03080">
    <property type="entry name" value="Neprosin"/>
    <property type="match status" value="1"/>
</dbReference>
<evidence type="ECO:0000313" key="3">
    <source>
        <dbReference type="EMBL" id="KAI3907626.1"/>
    </source>
</evidence>
<accession>A0AAD4SHB3</accession>
<feature type="region of interest" description="Disordered" evidence="1">
    <location>
        <begin position="149"/>
        <end position="170"/>
    </location>
</feature>
<protein>
    <recommendedName>
        <fullName evidence="2">Neprosin PEP catalytic domain-containing protein</fullName>
    </recommendedName>
</protein>
<evidence type="ECO:0000259" key="2">
    <source>
        <dbReference type="PROSITE" id="PS52045"/>
    </source>
</evidence>
<name>A0AAD4SHB3_9MAGN</name>
<organism evidence="3 4">
    <name type="scientific">Papaver atlanticum</name>
    <dbReference type="NCBI Taxonomy" id="357466"/>
    <lineage>
        <taxon>Eukaryota</taxon>
        <taxon>Viridiplantae</taxon>
        <taxon>Streptophyta</taxon>
        <taxon>Embryophyta</taxon>
        <taxon>Tracheophyta</taxon>
        <taxon>Spermatophyta</taxon>
        <taxon>Magnoliopsida</taxon>
        <taxon>Ranunculales</taxon>
        <taxon>Papaveraceae</taxon>
        <taxon>Papaveroideae</taxon>
        <taxon>Papaver</taxon>
    </lineage>
</organism>
<evidence type="ECO:0000256" key="1">
    <source>
        <dbReference type="SAM" id="MobiDB-lite"/>
    </source>
</evidence>
<proteinExistence type="predicted"/>
<sequence>MGFKVCFSFLIETEPGEYSAALISVIADEGAEAISAGWRVYSDMYGDNEPRFFVSWTADRFQKTGCDDIKCPDFVLISSTVSTGAIFDPTSVLMGSQYDATFTIFQDESTGNWWIQYQGINVGYFPSSLFKLLSIKATRLDFGQIANTKKQGHHTSTDMGSGHLPSEGNF</sequence>
<dbReference type="Gene3D" id="3.90.1320.10">
    <property type="entry name" value="Outer-capsid protein sigma 3, large lobe"/>
    <property type="match status" value="1"/>
</dbReference>
<dbReference type="PANTHER" id="PTHR31589">
    <property type="entry name" value="PROTEIN, PUTATIVE (DUF239)-RELATED-RELATED"/>
    <property type="match status" value="1"/>
</dbReference>
<dbReference type="EMBL" id="JAJJMB010010581">
    <property type="protein sequence ID" value="KAI3907626.1"/>
    <property type="molecule type" value="Genomic_DNA"/>
</dbReference>
<feature type="domain" description="Neprosin PEP catalytic" evidence="2">
    <location>
        <begin position="1"/>
        <end position="170"/>
    </location>
</feature>
<dbReference type="InterPro" id="IPR053168">
    <property type="entry name" value="Glutamic_endopeptidase"/>
</dbReference>
<reference evidence="3" key="1">
    <citation type="submission" date="2022-04" db="EMBL/GenBank/DDBJ databases">
        <title>A functionally conserved STORR gene fusion in Papaver species that diverged 16.8 million years ago.</title>
        <authorList>
            <person name="Catania T."/>
        </authorList>
    </citation>
    <scope>NUCLEOTIDE SEQUENCE</scope>
    <source>
        <strain evidence="3">S-188037</strain>
    </source>
</reference>
<keyword evidence="4" id="KW-1185">Reference proteome</keyword>